<feature type="transmembrane region" description="Helical" evidence="5">
    <location>
        <begin position="368"/>
        <end position="386"/>
    </location>
</feature>
<dbReference type="OrthoDB" id="6884957at2759"/>
<keyword evidence="8" id="KW-1185">Reference proteome</keyword>
<feature type="transmembrane region" description="Helical" evidence="5">
    <location>
        <begin position="217"/>
        <end position="240"/>
    </location>
</feature>
<evidence type="ECO:0000259" key="6">
    <source>
        <dbReference type="PROSITE" id="PS50850"/>
    </source>
</evidence>
<keyword evidence="3 5" id="KW-1133">Transmembrane helix</keyword>
<dbReference type="GO" id="GO:0016020">
    <property type="term" value="C:membrane"/>
    <property type="evidence" value="ECO:0007669"/>
    <property type="project" value="UniProtKB-SubCell"/>
</dbReference>
<feature type="transmembrane region" description="Helical" evidence="5">
    <location>
        <begin position="430"/>
        <end position="449"/>
    </location>
</feature>
<feature type="transmembrane region" description="Helical" evidence="5">
    <location>
        <begin position="279"/>
        <end position="300"/>
    </location>
</feature>
<dbReference type="PROSITE" id="PS50850">
    <property type="entry name" value="MFS"/>
    <property type="match status" value="1"/>
</dbReference>
<proteinExistence type="predicted"/>
<dbReference type="OMA" id="IAYQREN"/>
<feature type="transmembrane region" description="Helical" evidence="5">
    <location>
        <begin position="520"/>
        <end position="539"/>
    </location>
</feature>
<dbReference type="SUPFAM" id="SSF103473">
    <property type="entry name" value="MFS general substrate transporter"/>
    <property type="match status" value="1"/>
</dbReference>
<sequence length="589" mass="66034">MCIVDVIDVDGYIREVEVKIIIASILTTGLDTIEFQNPKCLALAKMDFDKVLEKCGNFNRFQLILLGYFAFINLMVSMHYFSQTIISFVPEHWCYHEKLENMTFEQIREVYSQIKNPSCTKLTDIVDGKGIPSKNGCDKWIYNLEFGYRSMTAELNWVCDSAFESTVGQSMFFVGSMIGTMIYGILSDHIGRLPTIIISNLSGIIGDFSTSFARSSITFGVCRFVSGLAADTNYVLMYILVMEYLHPSMRTFGLNLCAGIFYSAGLVVAPWLAVWVGDWQSYLALASLPLLAIVTIYFILPESAQWLVTRNRFEDAVKSLKKVARINGRKVEDEVFKEFQDFYRKDIDAKEKKDNFIGMFKTPRLRKLTFILFFKSMVITLCYDVVSRNVEGMGLSPFIMFSISSLAVLPSSIAMILLQDRIGRKGMASGSLLFGAIFTTATGVIIAYQRENQNAFLLASMLFIARFGVSISYESSAQYATELIPTAVRGQAVGAVHLAGYAMTFLSAYIIFLAKYFKPLPSIVLSILLLAGSFCCLLLPETLNKRLPNSLEDGENFGRDEKIFDFPCIGRKTDDDEDVPANKDVVNGV</sequence>
<feature type="transmembrane region" description="Helical" evidence="5">
    <location>
        <begin position="63"/>
        <end position="81"/>
    </location>
</feature>
<protein>
    <recommendedName>
        <fullName evidence="6">Major facilitator superfamily (MFS) profile domain-containing protein</fullName>
    </recommendedName>
</protein>
<dbReference type="GO" id="GO:0022857">
    <property type="term" value="F:transmembrane transporter activity"/>
    <property type="evidence" value="ECO:0007669"/>
    <property type="project" value="InterPro"/>
</dbReference>
<reference evidence="7 8" key="1">
    <citation type="submission" date="2020-11" db="EMBL/GenBank/DDBJ databases">
        <authorList>
            <person name="Wallbank WR R."/>
            <person name="Pardo Diaz C."/>
            <person name="Kozak K."/>
            <person name="Martin S."/>
            <person name="Jiggins C."/>
            <person name="Moest M."/>
            <person name="Warren A I."/>
            <person name="Generalovic N T."/>
            <person name="Byers J.R.P. K."/>
            <person name="Montejo-Kovacevich G."/>
            <person name="Yen C E."/>
        </authorList>
    </citation>
    <scope>NUCLEOTIDE SEQUENCE [LARGE SCALE GENOMIC DNA]</scope>
</reference>
<comment type="subcellular location">
    <subcellularLocation>
        <location evidence="1">Membrane</location>
        <topology evidence="1">Multi-pass membrane protein</topology>
    </subcellularLocation>
</comment>
<evidence type="ECO:0000313" key="7">
    <source>
        <dbReference type="EMBL" id="CAD7092956.1"/>
    </source>
</evidence>
<dbReference type="InterPro" id="IPR005828">
    <property type="entry name" value="MFS_sugar_transport-like"/>
</dbReference>
<evidence type="ECO:0000256" key="1">
    <source>
        <dbReference type="ARBA" id="ARBA00004141"/>
    </source>
</evidence>
<keyword evidence="2 5" id="KW-0812">Transmembrane</keyword>
<dbReference type="InterPro" id="IPR036259">
    <property type="entry name" value="MFS_trans_sf"/>
</dbReference>
<keyword evidence="4 5" id="KW-0472">Membrane</keyword>
<dbReference type="Proteomes" id="UP000594454">
    <property type="component" value="Chromosome 6"/>
</dbReference>
<feature type="transmembrane region" description="Helical" evidence="5">
    <location>
        <begin position="455"/>
        <end position="473"/>
    </location>
</feature>
<evidence type="ECO:0000256" key="3">
    <source>
        <dbReference type="ARBA" id="ARBA00022989"/>
    </source>
</evidence>
<feature type="transmembrane region" description="Helical" evidence="5">
    <location>
        <begin position="494"/>
        <end position="514"/>
    </location>
</feature>
<evidence type="ECO:0000256" key="5">
    <source>
        <dbReference type="SAM" id="Phobius"/>
    </source>
</evidence>
<feature type="transmembrane region" description="Helical" evidence="5">
    <location>
        <begin position="252"/>
        <end position="273"/>
    </location>
</feature>
<name>A0A7R8V4Z7_HERIL</name>
<organism evidence="7 8">
    <name type="scientific">Hermetia illucens</name>
    <name type="common">Black soldier fly</name>
    <dbReference type="NCBI Taxonomy" id="343691"/>
    <lineage>
        <taxon>Eukaryota</taxon>
        <taxon>Metazoa</taxon>
        <taxon>Ecdysozoa</taxon>
        <taxon>Arthropoda</taxon>
        <taxon>Hexapoda</taxon>
        <taxon>Insecta</taxon>
        <taxon>Pterygota</taxon>
        <taxon>Neoptera</taxon>
        <taxon>Endopterygota</taxon>
        <taxon>Diptera</taxon>
        <taxon>Brachycera</taxon>
        <taxon>Stratiomyomorpha</taxon>
        <taxon>Stratiomyidae</taxon>
        <taxon>Hermetiinae</taxon>
        <taxon>Hermetia</taxon>
    </lineage>
</organism>
<evidence type="ECO:0000256" key="4">
    <source>
        <dbReference type="ARBA" id="ARBA00023136"/>
    </source>
</evidence>
<dbReference type="Pfam" id="PF00083">
    <property type="entry name" value="Sugar_tr"/>
    <property type="match status" value="1"/>
</dbReference>
<dbReference type="AlphaFoldDB" id="A0A7R8V4Z7"/>
<accession>A0A7R8V4Z7</accession>
<dbReference type="EMBL" id="LR899014">
    <property type="protein sequence ID" value="CAD7092956.1"/>
    <property type="molecule type" value="Genomic_DNA"/>
</dbReference>
<dbReference type="InterPro" id="IPR020846">
    <property type="entry name" value="MFS_dom"/>
</dbReference>
<evidence type="ECO:0000256" key="2">
    <source>
        <dbReference type="ARBA" id="ARBA00022692"/>
    </source>
</evidence>
<feature type="transmembrane region" description="Helical" evidence="5">
    <location>
        <begin position="398"/>
        <end position="418"/>
    </location>
</feature>
<dbReference type="InParanoid" id="A0A7R8V4Z7"/>
<gene>
    <name evidence="7" type="ORF">HERILL_LOCUS15278</name>
</gene>
<feature type="transmembrane region" description="Helical" evidence="5">
    <location>
        <begin position="167"/>
        <end position="186"/>
    </location>
</feature>
<feature type="domain" description="Major facilitator superfamily (MFS) profile" evidence="6">
    <location>
        <begin position="68"/>
        <end position="543"/>
    </location>
</feature>
<dbReference type="Gene3D" id="1.20.1250.20">
    <property type="entry name" value="MFS general substrate transporter like domains"/>
    <property type="match status" value="1"/>
</dbReference>
<dbReference type="PANTHER" id="PTHR24064">
    <property type="entry name" value="SOLUTE CARRIER FAMILY 22 MEMBER"/>
    <property type="match status" value="1"/>
</dbReference>
<evidence type="ECO:0000313" key="8">
    <source>
        <dbReference type="Proteomes" id="UP000594454"/>
    </source>
</evidence>